<reference evidence="1 2" key="1">
    <citation type="submission" date="2018-11" db="EMBL/GenBank/DDBJ databases">
        <authorList>
            <consortium name="Pathogen Informatics"/>
        </authorList>
    </citation>
    <scope>NUCLEOTIDE SEQUENCE [LARGE SCALE GENOMIC DNA]</scope>
</reference>
<keyword evidence="2" id="KW-1185">Reference proteome</keyword>
<accession>A0A3P6QQ66</accession>
<protein>
    <submittedName>
        <fullName evidence="1">Uncharacterized protein</fullName>
    </submittedName>
</protein>
<dbReference type="AlphaFoldDB" id="A0A3P6QQ66"/>
<name>A0A3P6QQ66_DIBLA</name>
<dbReference type="Proteomes" id="UP000281553">
    <property type="component" value="Unassembled WGS sequence"/>
</dbReference>
<sequence length="66" mass="7468">MPLRDSDGQDLEMEDADIEALDDSELDEGLDVQGPRTGYFSPSVSDSLHRINLLFAQASRFFFQQM</sequence>
<evidence type="ECO:0000313" key="2">
    <source>
        <dbReference type="Proteomes" id="UP000281553"/>
    </source>
</evidence>
<dbReference type="EMBL" id="UYRU01015229">
    <property type="protein sequence ID" value="VDK50929.1"/>
    <property type="molecule type" value="Genomic_DNA"/>
</dbReference>
<gene>
    <name evidence="1" type="ORF">DILT_LOCUS1819</name>
</gene>
<evidence type="ECO:0000313" key="1">
    <source>
        <dbReference type="EMBL" id="VDK50929.1"/>
    </source>
</evidence>
<proteinExistence type="predicted"/>
<organism evidence="1 2">
    <name type="scientific">Dibothriocephalus latus</name>
    <name type="common">Fish tapeworm</name>
    <name type="synonym">Diphyllobothrium latum</name>
    <dbReference type="NCBI Taxonomy" id="60516"/>
    <lineage>
        <taxon>Eukaryota</taxon>
        <taxon>Metazoa</taxon>
        <taxon>Spiralia</taxon>
        <taxon>Lophotrochozoa</taxon>
        <taxon>Platyhelminthes</taxon>
        <taxon>Cestoda</taxon>
        <taxon>Eucestoda</taxon>
        <taxon>Diphyllobothriidea</taxon>
        <taxon>Diphyllobothriidae</taxon>
        <taxon>Dibothriocephalus</taxon>
    </lineage>
</organism>